<evidence type="ECO:0000256" key="1">
    <source>
        <dbReference type="SAM" id="Phobius"/>
    </source>
</evidence>
<keyword evidence="1" id="KW-1133">Transmembrane helix</keyword>
<sequence>MRSRAGAQVEMDNAVRLSLSGWMCKVVLGGYDRWRLSMPLRIATSAAMYAGAWYLILLWMDEMIERAVKRAKSYVMSVNAAWTRKIGRTKAVW</sequence>
<gene>
    <name evidence="2" type="ORF">FOMG_20005</name>
</gene>
<dbReference type="VEuPathDB" id="FungiDB:FOMG_20005"/>
<keyword evidence="1" id="KW-0472">Membrane</keyword>
<reference evidence="2" key="1">
    <citation type="submission" date="2012-04" db="EMBL/GenBank/DDBJ databases">
        <title>The Genome Sequence of Fusarium oxysporum melonis.</title>
        <authorList>
            <consortium name="The Broad Institute Genome Sequencing Platform"/>
            <person name="Ma L.-J."/>
            <person name="Gale L.R."/>
            <person name="Schwartz D.C."/>
            <person name="Zhou S."/>
            <person name="Corby-Kistler H."/>
            <person name="Young S.K."/>
            <person name="Zeng Q."/>
            <person name="Gargeya S."/>
            <person name="Fitzgerald M."/>
            <person name="Haas B."/>
            <person name="Abouelleil A."/>
            <person name="Alvarado L."/>
            <person name="Arachchi H.M."/>
            <person name="Berlin A."/>
            <person name="Brown A."/>
            <person name="Chapman S.B."/>
            <person name="Chen Z."/>
            <person name="Dunbar C."/>
            <person name="Freedman E."/>
            <person name="Gearin G."/>
            <person name="Goldberg J."/>
            <person name="Griggs A."/>
            <person name="Gujja S."/>
            <person name="Heiman D."/>
            <person name="Howarth C."/>
            <person name="Larson L."/>
            <person name="Lui A."/>
            <person name="MacDonald P.J.P."/>
            <person name="Montmayeur A."/>
            <person name="Murphy C."/>
            <person name="Neiman D."/>
            <person name="Pearson M."/>
            <person name="Priest M."/>
            <person name="Roberts A."/>
            <person name="Saif S."/>
            <person name="Shea T."/>
            <person name="Shenoy N."/>
            <person name="Sisk P."/>
            <person name="Stolte C."/>
            <person name="Sykes S."/>
            <person name="Wortman J."/>
            <person name="Nusbaum C."/>
            <person name="Birren B."/>
        </authorList>
    </citation>
    <scope>NUCLEOTIDE SEQUENCE</scope>
    <source>
        <strain evidence="2">26406</strain>
    </source>
</reference>
<dbReference type="AlphaFoldDB" id="W9YVL3"/>
<organism evidence="2">
    <name type="scientific">Fusarium oxysporum f. sp. melonis 26406</name>
    <dbReference type="NCBI Taxonomy" id="1089452"/>
    <lineage>
        <taxon>Eukaryota</taxon>
        <taxon>Fungi</taxon>
        <taxon>Dikarya</taxon>
        <taxon>Ascomycota</taxon>
        <taxon>Pezizomycotina</taxon>
        <taxon>Sordariomycetes</taxon>
        <taxon>Hypocreomycetidae</taxon>
        <taxon>Hypocreales</taxon>
        <taxon>Nectriaceae</taxon>
        <taxon>Fusarium</taxon>
        <taxon>Fusarium oxysporum species complex</taxon>
    </lineage>
</organism>
<reference evidence="2" key="2">
    <citation type="submission" date="2014-02" db="EMBL/GenBank/DDBJ databases">
        <title>Annotation of the Genome Sequence of Fusarium oxysporum f. sp. melonis 26406.</title>
        <authorList>
            <consortium name="The Broad Institute Genomics Platform"/>
            <person name="Ma L.-J."/>
            <person name="Corby-Kistler H."/>
            <person name="Broz K."/>
            <person name="Gale L.R."/>
            <person name="Jonkers W."/>
            <person name="O'Donnell K."/>
            <person name="Ploetz R."/>
            <person name="Steinberg C."/>
            <person name="Schwartz D.C."/>
            <person name="VanEtten H."/>
            <person name="Zhou S."/>
            <person name="Young S.K."/>
            <person name="Zeng Q."/>
            <person name="Gargeya S."/>
            <person name="Fitzgerald M."/>
            <person name="Abouelleil A."/>
            <person name="Alvarado L."/>
            <person name="Chapman S.B."/>
            <person name="Gainer-Dewar J."/>
            <person name="Goldberg J."/>
            <person name="Griggs A."/>
            <person name="Gujja S."/>
            <person name="Hansen M."/>
            <person name="Howarth C."/>
            <person name="Imamovic A."/>
            <person name="Ireland A."/>
            <person name="Larimer J."/>
            <person name="McCowan C."/>
            <person name="Murphy C."/>
            <person name="Pearson M."/>
            <person name="Poon T.W."/>
            <person name="Priest M."/>
            <person name="Roberts A."/>
            <person name="Saif S."/>
            <person name="Shea T."/>
            <person name="Sykes S."/>
            <person name="Wortman J."/>
            <person name="Nusbaum C."/>
            <person name="Birren B."/>
        </authorList>
    </citation>
    <scope>NUCLEOTIDE SEQUENCE</scope>
    <source>
        <strain evidence="2">26406</strain>
    </source>
</reference>
<feature type="transmembrane region" description="Helical" evidence="1">
    <location>
        <begin position="40"/>
        <end position="60"/>
    </location>
</feature>
<dbReference type="EMBL" id="KI981212">
    <property type="protein sequence ID" value="EXK23215.1"/>
    <property type="molecule type" value="Genomic_DNA"/>
</dbReference>
<proteinExistence type="predicted"/>
<name>W9YVL3_FUSOX</name>
<accession>W9YVL3</accession>
<keyword evidence="1" id="KW-0812">Transmembrane</keyword>
<protein>
    <submittedName>
        <fullName evidence="2">Uncharacterized protein</fullName>
    </submittedName>
</protein>
<evidence type="ECO:0000313" key="2">
    <source>
        <dbReference type="EMBL" id="EXK23215.1"/>
    </source>
</evidence>
<dbReference type="Proteomes" id="UP000030703">
    <property type="component" value="Unassembled WGS sequence"/>
</dbReference>
<dbReference type="HOGENOM" id="CLU_2399768_0_0_1"/>